<keyword evidence="3" id="KW-1185">Reference proteome</keyword>
<dbReference type="InterPro" id="IPR036047">
    <property type="entry name" value="F-box-like_dom_sf"/>
</dbReference>
<dbReference type="SMART" id="SM00579">
    <property type="entry name" value="FBD"/>
    <property type="match status" value="1"/>
</dbReference>
<evidence type="ECO:0000259" key="1">
    <source>
        <dbReference type="SMART" id="SM00579"/>
    </source>
</evidence>
<evidence type="ECO:0000313" key="3">
    <source>
        <dbReference type="Proteomes" id="UP001151760"/>
    </source>
</evidence>
<dbReference type="Pfam" id="PF08387">
    <property type="entry name" value="FBD"/>
    <property type="match status" value="1"/>
</dbReference>
<protein>
    <submittedName>
        <fullName evidence="2">F-box/FBD/LRR-repeat protein-like protein</fullName>
    </submittedName>
</protein>
<accession>A0ABQ5J9N3</accession>
<evidence type="ECO:0000313" key="2">
    <source>
        <dbReference type="EMBL" id="GJU08826.1"/>
    </source>
</evidence>
<dbReference type="SUPFAM" id="SSF81383">
    <property type="entry name" value="F-box domain"/>
    <property type="match status" value="1"/>
</dbReference>
<reference evidence="2" key="2">
    <citation type="submission" date="2022-01" db="EMBL/GenBank/DDBJ databases">
        <authorList>
            <person name="Yamashiro T."/>
            <person name="Shiraishi A."/>
            <person name="Satake H."/>
            <person name="Nakayama K."/>
        </authorList>
    </citation>
    <scope>NUCLEOTIDE SEQUENCE</scope>
</reference>
<organism evidence="2 3">
    <name type="scientific">Tanacetum coccineum</name>
    <dbReference type="NCBI Taxonomy" id="301880"/>
    <lineage>
        <taxon>Eukaryota</taxon>
        <taxon>Viridiplantae</taxon>
        <taxon>Streptophyta</taxon>
        <taxon>Embryophyta</taxon>
        <taxon>Tracheophyta</taxon>
        <taxon>Spermatophyta</taxon>
        <taxon>Magnoliopsida</taxon>
        <taxon>eudicotyledons</taxon>
        <taxon>Gunneridae</taxon>
        <taxon>Pentapetalae</taxon>
        <taxon>asterids</taxon>
        <taxon>campanulids</taxon>
        <taxon>Asterales</taxon>
        <taxon>Asteraceae</taxon>
        <taxon>Asteroideae</taxon>
        <taxon>Anthemideae</taxon>
        <taxon>Anthemidinae</taxon>
        <taxon>Tanacetum</taxon>
    </lineage>
</organism>
<feature type="domain" description="FBD" evidence="1">
    <location>
        <begin position="140"/>
        <end position="211"/>
    </location>
</feature>
<gene>
    <name evidence="2" type="ORF">Tco_1125256</name>
</gene>
<proteinExistence type="predicted"/>
<sequence length="219" mass="25840">MEKRRIPETDRISNVLPSIIETILCLLPIQEAARTSILSRDWRYHWIKIPNLAFIEKMFQVSTDDAELSVLQQTFDRRERKVMTKRCKLFYAICQVLLVHEGPIHEFTLSTNADNSCIGEHDYNFEECEANFFTLKSYSHIWLEHLKELEVMKFGNRDNELDFVKLILAKSPVLKKVTIFLDEDEEVDKDEEVQILEILYRSQRASQVVKINVMRIETS</sequence>
<reference evidence="2" key="1">
    <citation type="journal article" date="2022" name="Int. J. Mol. Sci.">
        <title>Draft Genome of Tanacetum Coccineum: Genomic Comparison of Closely Related Tanacetum-Family Plants.</title>
        <authorList>
            <person name="Yamashiro T."/>
            <person name="Shiraishi A."/>
            <person name="Nakayama K."/>
            <person name="Satake H."/>
        </authorList>
    </citation>
    <scope>NUCLEOTIDE SEQUENCE</scope>
</reference>
<name>A0ABQ5J9N3_9ASTR</name>
<dbReference type="PANTHER" id="PTHR31639:SF315">
    <property type="entry name" value="LEUCINE-RICH REPEAT DOMAIN SUPERFAMILY, F-BOX-LIKE DOMAIN SUPERFAMILY"/>
    <property type="match status" value="1"/>
</dbReference>
<dbReference type="Proteomes" id="UP001151760">
    <property type="component" value="Unassembled WGS sequence"/>
</dbReference>
<dbReference type="InterPro" id="IPR006566">
    <property type="entry name" value="FBD"/>
</dbReference>
<dbReference type="EMBL" id="BQNB010021671">
    <property type="protein sequence ID" value="GJU08826.1"/>
    <property type="molecule type" value="Genomic_DNA"/>
</dbReference>
<dbReference type="PANTHER" id="PTHR31639">
    <property type="entry name" value="F-BOX PROTEIN-LIKE"/>
    <property type="match status" value="1"/>
</dbReference>
<comment type="caution">
    <text evidence="2">The sequence shown here is derived from an EMBL/GenBank/DDBJ whole genome shotgun (WGS) entry which is preliminary data.</text>
</comment>